<dbReference type="InterPro" id="IPR049391">
    <property type="entry name" value="FAS_pseudo-KR"/>
</dbReference>
<comment type="catalytic activity">
    <reaction evidence="47">
        <text>(2E)-decenoyl-[ACP] + NADPH + H(+) = decanoyl-[ACP] + NADP(+)</text>
        <dbReference type="Rhea" id="RHEA:41864"/>
        <dbReference type="Rhea" id="RHEA-COMP:9639"/>
        <dbReference type="Rhea" id="RHEA-COMP:9640"/>
        <dbReference type="ChEBI" id="CHEBI:15378"/>
        <dbReference type="ChEBI" id="CHEBI:57783"/>
        <dbReference type="ChEBI" id="CHEBI:58349"/>
        <dbReference type="ChEBI" id="CHEBI:78467"/>
        <dbReference type="ChEBI" id="CHEBI:78468"/>
    </reaction>
    <physiologicalReaction direction="left-to-right" evidence="47">
        <dbReference type="Rhea" id="RHEA:41865"/>
    </physiologicalReaction>
</comment>
<comment type="catalytic activity">
    <reaction evidence="15">
        <text>(3R)-hydroxyoctadecanoyl-[ACP] = (2E)-octadecenoyl-[ACP] + H2O</text>
        <dbReference type="Rhea" id="RHEA:41924"/>
        <dbReference type="Rhea" id="RHEA-COMP:9654"/>
        <dbReference type="Rhea" id="RHEA-COMP:9655"/>
        <dbReference type="ChEBI" id="CHEBI:15377"/>
        <dbReference type="ChEBI" id="CHEBI:78488"/>
        <dbReference type="ChEBI" id="CHEBI:78489"/>
    </reaction>
    <physiologicalReaction direction="left-to-right" evidence="15">
        <dbReference type="Rhea" id="RHEA:41925"/>
    </physiologicalReaction>
</comment>
<feature type="region of interest" description="N-terminal hotdog fold" evidence="49">
    <location>
        <begin position="790"/>
        <end position="911"/>
    </location>
</feature>
<dbReference type="SMART" id="SM00825">
    <property type="entry name" value="PKS_KS"/>
    <property type="match status" value="1"/>
</dbReference>
<dbReference type="Pfam" id="PF00975">
    <property type="entry name" value="Thioesterase"/>
    <property type="match status" value="1"/>
</dbReference>
<evidence type="ECO:0000259" key="50">
    <source>
        <dbReference type="PROSITE" id="PS50075"/>
    </source>
</evidence>
<evidence type="ECO:0000256" key="47">
    <source>
        <dbReference type="ARBA" id="ARBA00049521"/>
    </source>
</evidence>
<evidence type="ECO:0000256" key="35">
    <source>
        <dbReference type="ARBA" id="ARBA00048571"/>
    </source>
</evidence>
<evidence type="ECO:0000256" key="45">
    <source>
        <dbReference type="ARBA" id="ARBA00049422"/>
    </source>
</evidence>
<dbReference type="PANTHER" id="PTHR43775:SF23">
    <property type="entry name" value="FATTY ACID SYNTHASE 3"/>
    <property type="match status" value="1"/>
</dbReference>
<dbReference type="GO" id="GO:0004315">
    <property type="term" value="F:3-oxoacyl-[acyl-carrier-protein] synthase activity"/>
    <property type="evidence" value="ECO:0007669"/>
    <property type="project" value="UniProtKB-EC"/>
</dbReference>
<keyword evidence="3" id="KW-0597">Phosphoprotein</keyword>
<comment type="catalytic activity">
    <reaction evidence="29">
        <text>acetyl-[ACP] + malonyl-[ACP] + H(+) = 3-oxobutanoyl-[ACP] + holo-[ACP] + CO2</text>
        <dbReference type="Rhea" id="RHEA:41800"/>
        <dbReference type="Rhea" id="RHEA-COMP:9621"/>
        <dbReference type="Rhea" id="RHEA-COMP:9623"/>
        <dbReference type="Rhea" id="RHEA-COMP:9625"/>
        <dbReference type="Rhea" id="RHEA-COMP:9685"/>
        <dbReference type="ChEBI" id="CHEBI:15378"/>
        <dbReference type="ChEBI" id="CHEBI:16526"/>
        <dbReference type="ChEBI" id="CHEBI:64479"/>
        <dbReference type="ChEBI" id="CHEBI:78446"/>
        <dbReference type="ChEBI" id="CHEBI:78449"/>
        <dbReference type="ChEBI" id="CHEBI:78450"/>
    </reaction>
    <physiologicalReaction direction="left-to-right" evidence="29">
        <dbReference type="Rhea" id="RHEA:41801"/>
    </physiologicalReaction>
</comment>
<dbReference type="Gene3D" id="3.40.366.10">
    <property type="entry name" value="Malonyl-Coenzyme A Acyl Carrier Protein, domain 2"/>
    <property type="match status" value="1"/>
</dbReference>
<dbReference type="FunFam" id="3.40.50.720:FF:000209">
    <property type="entry name" value="Polyketide synthase Pks12"/>
    <property type="match status" value="1"/>
</dbReference>
<comment type="catalytic activity">
    <reaction evidence="26">
        <text>(2E)-hexadecenoyl-[ACP] + NADPH + H(+) = hexadecanoyl-[ACP] + NADP(+)</text>
        <dbReference type="Rhea" id="RHEA:41912"/>
        <dbReference type="Rhea" id="RHEA-COMP:9651"/>
        <dbReference type="Rhea" id="RHEA-COMP:9652"/>
        <dbReference type="ChEBI" id="CHEBI:15378"/>
        <dbReference type="ChEBI" id="CHEBI:57783"/>
        <dbReference type="ChEBI" id="CHEBI:58349"/>
        <dbReference type="ChEBI" id="CHEBI:78481"/>
        <dbReference type="ChEBI" id="CHEBI:78483"/>
    </reaction>
    <physiologicalReaction direction="left-to-right" evidence="26">
        <dbReference type="Rhea" id="RHEA:41913"/>
    </physiologicalReaction>
</comment>
<comment type="catalytic activity">
    <reaction evidence="9">
        <text>(3R)-hydroxyoctanoyl-[ACP] = (2E)-octenoyl-[ACP] + H2O</text>
        <dbReference type="Rhea" id="RHEA:41844"/>
        <dbReference type="Rhea" id="RHEA-COMP:9634"/>
        <dbReference type="Rhea" id="RHEA-COMP:9635"/>
        <dbReference type="ChEBI" id="CHEBI:15377"/>
        <dbReference type="ChEBI" id="CHEBI:78461"/>
        <dbReference type="ChEBI" id="CHEBI:78462"/>
    </reaction>
    <physiologicalReaction direction="left-to-right" evidence="9">
        <dbReference type="Rhea" id="RHEA:41845"/>
    </physiologicalReaction>
</comment>
<feature type="region of interest" description="C-terminal hotdog fold" evidence="49">
    <location>
        <begin position="926"/>
        <end position="1052"/>
    </location>
</feature>
<evidence type="ECO:0000256" key="18">
    <source>
        <dbReference type="ARBA" id="ARBA00023442"/>
    </source>
</evidence>
<dbReference type="Gene3D" id="3.40.50.720">
    <property type="entry name" value="NAD(P)-binding Rossmann-like Domain"/>
    <property type="match status" value="1"/>
</dbReference>
<dbReference type="Gene3D" id="1.10.1200.10">
    <property type="entry name" value="ACP-like"/>
    <property type="match status" value="1"/>
</dbReference>
<comment type="catalytic activity">
    <reaction evidence="30">
        <text>hexadecanoyl-[ACP] + malonyl-[ACP] + H(+) = 3-oxooctadecanoyl-[ACP] + holo-[ACP] + CO2</text>
        <dbReference type="Rhea" id="RHEA:41916"/>
        <dbReference type="Rhea" id="RHEA-COMP:9623"/>
        <dbReference type="Rhea" id="RHEA-COMP:9652"/>
        <dbReference type="Rhea" id="RHEA-COMP:9653"/>
        <dbReference type="Rhea" id="RHEA-COMP:9685"/>
        <dbReference type="ChEBI" id="CHEBI:15378"/>
        <dbReference type="ChEBI" id="CHEBI:16526"/>
        <dbReference type="ChEBI" id="CHEBI:64479"/>
        <dbReference type="ChEBI" id="CHEBI:78449"/>
        <dbReference type="ChEBI" id="CHEBI:78483"/>
        <dbReference type="ChEBI" id="CHEBI:78487"/>
    </reaction>
    <physiologicalReaction direction="left-to-right" evidence="30">
        <dbReference type="Rhea" id="RHEA:41917"/>
    </physiologicalReaction>
</comment>
<evidence type="ECO:0000256" key="12">
    <source>
        <dbReference type="ARBA" id="ARBA00023388"/>
    </source>
</evidence>
<comment type="catalytic activity">
    <reaction evidence="33">
        <text>(2E)-octenoyl-[ACP] + NADPH + H(+) = octanoyl-[ACP] + NADP(+)</text>
        <dbReference type="Rhea" id="RHEA:41848"/>
        <dbReference type="Rhea" id="RHEA-COMP:9635"/>
        <dbReference type="Rhea" id="RHEA-COMP:9636"/>
        <dbReference type="ChEBI" id="CHEBI:15378"/>
        <dbReference type="ChEBI" id="CHEBI:57783"/>
        <dbReference type="ChEBI" id="CHEBI:58349"/>
        <dbReference type="ChEBI" id="CHEBI:78462"/>
        <dbReference type="ChEBI" id="CHEBI:78463"/>
    </reaction>
    <physiologicalReaction direction="left-to-right" evidence="33">
        <dbReference type="Rhea" id="RHEA:41849"/>
    </physiologicalReaction>
</comment>
<dbReference type="Pfam" id="PF13602">
    <property type="entry name" value="ADH_zinc_N_2"/>
    <property type="match status" value="1"/>
</dbReference>
<comment type="catalytic activity">
    <reaction evidence="10">
        <text>(3R)-hydroxydodecanoyl-[ACP] = (2E)-dodecenoyl-[ACP] + H2O</text>
        <dbReference type="Rhea" id="RHEA:41876"/>
        <dbReference type="Rhea" id="RHEA-COMP:9642"/>
        <dbReference type="Rhea" id="RHEA-COMP:9643"/>
        <dbReference type="ChEBI" id="CHEBI:15377"/>
        <dbReference type="ChEBI" id="CHEBI:78470"/>
        <dbReference type="ChEBI" id="CHEBI:78472"/>
    </reaction>
    <physiologicalReaction direction="left-to-right" evidence="10">
        <dbReference type="Rhea" id="RHEA:41877"/>
    </physiologicalReaction>
</comment>
<dbReference type="InterPro" id="IPR057326">
    <property type="entry name" value="KR_dom"/>
</dbReference>
<dbReference type="Gene3D" id="3.40.47.10">
    <property type="match status" value="1"/>
</dbReference>
<comment type="catalytic activity">
    <reaction evidence="14">
        <text>(3R)-hydroxytetradecanoyl-[ACP] = (2E)-tetradecenoyl-[ACP] + H2O</text>
        <dbReference type="Rhea" id="RHEA:41892"/>
        <dbReference type="Rhea" id="RHEA-COMP:9646"/>
        <dbReference type="Rhea" id="RHEA-COMP:9647"/>
        <dbReference type="ChEBI" id="CHEBI:15377"/>
        <dbReference type="ChEBI" id="CHEBI:78474"/>
        <dbReference type="ChEBI" id="CHEBI:78475"/>
    </reaction>
    <physiologicalReaction direction="left-to-right" evidence="14">
        <dbReference type="Rhea" id="RHEA:41893"/>
    </physiologicalReaction>
</comment>
<comment type="function">
    <text evidence="18">Fatty acid synthetase is a multifunctional enzyme that catalyzes the de novo biosynthesis of long-chain saturated fatty acids starting from acetyl-CoA and malonyl-CoA in the presence of NADPH. This multifunctional protein contains 7 catalytic activities and a site for the binding of the prosthetic group 4'-phosphopantetheine of the acyl carrier protein ([ACP]) domain.</text>
</comment>
<evidence type="ECO:0000256" key="15">
    <source>
        <dbReference type="ARBA" id="ARBA00023399"/>
    </source>
</evidence>
<dbReference type="Pfam" id="PF21149">
    <property type="entry name" value="FAS_pseudo-KR"/>
    <property type="match status" value="1"/>
</dbReference>
<dbReference type="Proteomes" id="UP001566132">
    <property type="component" value="Unassembled WGS sequence"/>
</dbReference>
<evidence type="ECO:0000256" key="16">
    <source>
        <dbReference type="ARBA" id="ARBA00023401"/>
    </source>
</evidence>
<organism evidence="53 54">
    <name type="scientific">Hypothenemus hampei</name>
    <name type="common">Coffee berry borer</name>
    <dbReference type="NCBI Taxonomy" id="57062"/>
    <lineage>
        <taxon>Eukaryota</taxon>
        <taxon>Metazoa</taxon>
        <taxon>Ecdysozoa</taxon>
        <taxon>Arthropoda</taxon>
        <taxon>Hexapoda</taxon>
        <taxon>Insecta</taxon>
        <taxon>Pterygota</taxon>
        <taxon>Neoptera</taxon>
        <taxon>Endopterygota</taxon>
        <taxon>Coleoptera</taxon>
        <taxon>Polyphaga</taxon>
        <taxon>Cucujiformia</taxon>
        <taxon>Curculionidae</taxon>
        <taxon>Scolytinae</taxon>
        <taxon>Hypothenemus</taxon>
    </lineage>
</organism>
<dbReference type="CDD" id="cd08954">
    <property type="entry name" value="KR_1_FAS_SDR_x"/>
    <property type="match status" value="1"/>
</dbReference>
<dbReference type="Pfam" id="PF08659">
    <property type="entry name" value="KR"/>
    <property type="match status" value="1"/>
</dbReference>
<dbReference type="SMART" id="SM00823">
    <property type="entry name" value="PKS_PP"/>
    <property type="match status" value="1"/>
</dbReference>
<evidence type="ECO:0000256" key="6">
    <source>
        <dbReference type="ARBA" id="ARBA00022898"/>
    </source>
</evidence>
<dbReference type="Pfam" id="PF02801">
    <property type="entry name" value="Ketoacyl-synt_C"/>
    <property type="match status" value="1"/>
</dbReference>
<dbReference type="SUPFAM" id="SSF50129">
    <property type="entry name" value="GroES-like"/>
    <property type="match status" value="1"/>
</dbReference>
<evidence type="ECO:0000256" key="22">
    <source>
        <dbReference type="ARBA" id="ARBA00047440"/>
    </source>
</evidence>
<dbReference type="InterPro" id="IPR014030">
    <property type="entry name" value="Ketoacyl_synth_N"/>
</dbReference>
<evidence type="ECO:0000256" key="26">
    <source>
        <dbReference type="ARBA" id="ARBA00047810"/>
    </source>
</evidence>
<evidence type="ECO:0000256" key="28">
    <source>
        <dbReference type="ARBA" id="ARBA00047953"/>
    </source>
</evidence>
<dbReference type="InterPro" id="IPR042104">
    <property type="entry name" value="PKS_dehydratase_sf"/>
</dbReference>
<dbReference type="InterPro" id="IPR020841">
    <property type="entry name" value="PKS_Beta-ketoAc_synthase_dom"/>
</dbReference>
<evidence type="ECO:0000256" key="36">
    <source>
        <dbReference type="ARBA" id="ARBA00048650"/>
    </source>
</evidence>
<dbReference type="InterPro" id="IPR009081">
    <property type="entry name" value="PP-bd_ACP"/>
</dbReference>
<evidence type="ECO:0000256" key="11">
    <source>
        <dbReference type="ARBA" id="ARBA00023373"/>
    </source>
</evidence>
<dbReference type="InterPro" id="IPR036736">
    <property type="entry name" value="ACP-like_sf"/>
</dbReference>
<evidence type="ECO:0000256" key="20">
    <source>
        <dbReference type="ARBA" id="ARBA00047394"/>
    </source>
</evidence>
<comment type="catalytic activity">
    <reaction evidence="20">
        <text>hexanoyl-[ACP] + malonyl-[ACP] + H(+) = 3-oxooctanoyl-[ACP] + holo-[ACP] + CO2</text>
        <dbReference type="Rhea" id="RHEA:41836"/>
        <dbReference type="Rhea" id="RHEA-COMP:9623"/>
        <dbReference type="Rhea" id="RHEA-COMP:9632"/>
        <dbReference type="Rhea" id="RHEA-COMP:9633"/>
        <dbReference type="Rhea" id="RHEA-COMP:9685"/>
        <dbReference type="ChEBI" id="CHEBI:15378"/>
        <dbReference type="ChEBI" id="CHEBI:16526"/>
        <dbReference type="ChEBI" id="CHEBI:64479"/>
        <dbReference type="ChEBI" id="CHEBI:78449"/>
        <dbReference type="ChEBI" id="CHEBI:78459"/>
        <dbReference type="ChEBI" id="CHEBI:78460"/>
    </reaction>
    <physiologicalReaction direction="left-to-right" evidence="20">
        <dbReference type="Rhea" id="RHEA:41837"/>
    </physiologicalReaction>
</comment>
<comment type="catalytic activity">
    <reaction evidence="41">
        <text>decanoyl-[ACP] + malonyl-[ACP] + H(+) = 3-oxododecanoyl-[ACP] + holo-[ACP] + CO2</text>
        <dbReference type="Rhea" id="RHEA:41868"/>
        <dbReference type="Rhea" id="RHEA-COMP:9623"/>
        <dbReference type="Rhea" id="RHEA-COMP:9640"/>
        <dbReference type="Rhea" id="RHEA-COMP:9641"/>
        <dbReference type="Rhea" id="RHEA-COMP:9685"/>
        <dbReference type="ChEBI" id="CHEBI:15378"/>
        <dbReference type="ChEBI" id="CHEBI:16526"/>
        <dbReference type="ChEBI" id="CHEBI:64479"/>
        <dbReference type="ChEBI" id="CHEBI:78449"/>
        <dbReference type="ChEBI" id="CHEBI:78468"/>
        <dbReference type="ChEBI" id="CHEBI:78469"/>
    </reaction>
    <physiologicalReaction direction="left-to-right" evidence="41">
        <dbReference type="Rhea" id="RHEA:41869"/>
    </physiologicalReaction>
</comment>
<reference evidence="53 54" key="1">
    <citation type="submission" date="2024-05" db="EMBL/GenBank/DDBJ databases">
        <title>Genetic variation in Jamaican populations of the coffee berry borer (Hypothenemus hampei).</title>
        <authorList>
            <person name="Errbii M."/>
            <person name="Myrie A."/>
        </authorList>
    </citation>
    <scope>NUCLEOTIDE SEQUENCE [LARGE SCALE GENOMIC DNA]</scope>
    <source>
        <strain evidence="53">JA-Hopewell-2020-01-JO</strain>
        <tissue evidence="53">Whole body</tissue>
    </source>
</reference>
<dbReference type="GO" id="GO:0004313">
    <property type="term" value="F:[acyl-carrier-protein] S-acetyltransferase activity"/>
    <property type="evidence" value="ECO:0007669"/>
    <property type="project" value="UniProtKB-EC"/>
</dbReference>
<feature type="domain" description="Carrier" evidence="50">
    <location>
        <begin position="1940"/>
        <end position="2023"/>
    </location>
</feature>
<evidence type="ECO:0000256" key="14">
    <source>
        <dbReference type="ARBA" id="ARBA00023398"/>
    </source>
</evidence>
<dbReference type="InterPro" id="IPR036291">
    <property type="entry name" value="NAD(P)-bd_dom_sf"/>
</dbReference>
<evidence type="ECO:0000256" key="40">
    <source>
        <dbReference type="ARBA" id="ARBA00049019"/>
    </source>
</evidence>
<comment type="catalytic activity">
    <reaction evidence="22">
        <text>3-oxodecanoyl-[ACP] + NADPH + H(+) = (3R)-hydroxydecanoyl-[ACP] + NADP(+)</text>
        <dbReference type="Rhea" id="RHEA:41856"/>
        <dbReference type="Rhea" id="RHEA-COMP:9637"/>
        <dbReference type="Rhea" id="RHEA-COMP:9638"/>
        <dbReference type="ChEBI" id="CHEBI:15378"/>
        <dbReference type="ChEBI" id="CHEBI:57783"/>
        <dbReference type="ChEBI" id="CHEBI:58349"/>
        <dbReference type="ChEBI" id="CHEBI:78464"/>
        <dbReference type="ChEBI" id="CHEBI:78466"/>
    </reaction>
    <physiologicalReaction direction="left-to-right" evidence="22">
        <dbReference type="Rhea" id="RHEA:41857"/>
    </physiologicalReaction>
</comment>
<evidence type="ECO:0000256" key="23">
    <source>
        <dbReference type="ARBA" id="ARBA00047451"/>
    </source>
</evidence>
<comment type="catalytic activity">
    <reaction evidence="27">
        <text>(2E)-hexenoyl-[ACP] + NADPH + H(+) = hexanoyl-[ACP] + NADP(+)</text>
        <dbReference type="Rhea" id="RHEA:41832"/>
        <dbReference type="Rhea" id="RHEA-COMP:9631"/>
        <dbReference type="Rhea" id="RHEA-COMP:9632"/>
        <dbReference type="ChEBI" id="CHEBI:15378"/>
        <dbReference type="ChEBI" id="CHEBI:57783"/>
        <dbReference type="ChEBI" id="CHEBI:58349"/>
        <dbReference type="ChEBI" id="CHEBI:78458"/>
        <dbReference type="ChEBI" id="CHEBI:78459"/>
    </reaction>
    <physiologicalReaction direction="left-to-right" evidence="27">
        <dbReference type="Rhea" id="RHEA:41833"/>
    </physiologicalReaction>
</comment>
<evidence type="ECO:0000256" key="1">
    <source>
        <dbReference type="ARBA" id="ARBA00005189"/>
    </source>
</evidence>
<dbReference type="InterPro" id="IPR016039">
    <property type="entry name" value="Thiolase-like"/>
</dbReference>
<evidence type="ECO:0000256" key="19">
    <source>
        <dbReference type="ARBA" id="ARBA00047300"/>
    </source>
</evidence>
<evidence type="ECO:0000256" key="25">
    <source>
        <dbReference type="ARBA" id="ARBA00047578"/>
    </source>
</evidence>
<evidence type="ECO:0000256" key="43">
    <source>
        <dbReference type="ARBA" id="ARBA00049263"/>
    </source>
</evidence>
<dbReference type="InterPro" id="IPR032821">
    <property type="entry name" value="PKS_assoc"/>
</dbReference>
<evidence type="ECO:0000256" key="29">
    <source>
        <dbReference type="ARBA" id="ARBA00047961"/>
    </source>
</evidence>
<dbReference type="Gene3D" id="3.30.70.3290">
    <property type="match status" value="2"/>
</dbReference>
<evidence type="ECO:0000313" key="53">
    <source>
        <dbReference type="EMBL" id="KAL1501269.1"/>
    </source>
</evidence>
<dbReference type="InterPro" id="IPR020843">
    <property type="entry name" value="ER"/>
</dbReference>
<keyword evidence="4" id="KW-0808">Transferase</keyword>
<dbReference type="SUPFAM" id="SSF53474">
    <property type="entry name" value="alpha/beta-Hydrolases"/>
    <property type="match status" value="1"/>
</dbReference>
<comment type="catalytic activity">
    <reaction evidence="21">
        <text>a (3R)-hydroxyacyl-[ACP] + NADP(+) = a 3-oxoacyl-[ACP] + NADPH + H(+)</text>
        <dbReference type="Rhea" id="RHEA:17397"/>
        <dbReference type="Rhea" id="RHEA-COMP:9916"/>
        <dbReference type="Rhea" id="RHEA-COMP:9945"/>
        <dbReference type="ChEBI" id="CHEBI:15378"/>
        <dbReference type="ChEBI" id="CHEBI:57783"/>
        <dbReference type="ChEBI" id="CHEBI:58349"/>
        <dbReference type="ChEBI" id="CHEBI:78776"/>
        <dbReference type="ChEBI" id="CHEBI:78827"/>
        <dbReference type="EC" id="1.1.1.100"/>
    </reaction>
    <physiologicalReaction direction="right-to-left" evidence="21">
        <dbReference type="Rhea" id="RHEA:17399"/>
    </physiologicalReaction>
</comment>
<comment type="catalytic activity">
    <reaction evidence="40">
        <text>(2E)-octadecenoyl-[ACP] + NADPH + H(+) = octadecanoyl-[ACP] + NADP(+)</text>
        <dbReference type="Rhea" id="RHEA:41928"/>
        <dbReference type="Rhea" id="RHEA-COMP:9655"/>
        <dbReference type="Rhea" id="RHEA-COMP:9656"/>
        <dbReference type="ChEBI" id="CHEBI:15378"/>
        <dbReference type="ChEBI" id="CHEBI:57783"/>
        <dbReference type="ChEBI" id="CHEBI:58349"/>
        <dbReference type="ChEBI" id="CHEBI:78489"/>
        <dbReference type="ChEBI" id="CHEBI:78495"/>
    </reaction>
    <physiologicalReaction direction="left-to-right" evidence="40">
        <dbReference type="Rhea" id="RHEA:41929"/>
    </physiologicalReaction>
</comment>
<evidence type="ECO:0000256" key="34">
    <source>
        <dbReference type="ARBA" id="ARBA00048506"/>
    </source>
</evidence>
<comment type="caution">
    <text evidence="53">The sequence shown here is derived from an EMBL/GenBank/DDBJ whole genome shotgun (WGS) entry which is preliminary data.</text>
</comment>
<gene>
    <name evidence="53" type="ORF">ABEB36_006624</name>
</gene>
<proteinExistence type="predicted"/>
<dbReference type="PANTHER" id="PTHR43775">
    <property type="entry name" value="FATTY ACID SYNTHASE"/>
    <property type="match status" value="1"/>
</dbReference>
<comment type="catalytic activity">
    <reaction evidence="25">
        <text>dodecanoyl-[ACP] + malonyl-[ACP] + H(+) = 3-oxotetradecanoyl-[ACP] + holo-[ACP] + CO2</text>
        <dbReference type="Rhea" id="RHEA:41884"/>
        <dbReference type="Rhea" id="RHEA-COMP:9623"/>
        <dbReference type="Rhea" id="RHEA-COMP:9644"/>
        <dbReference type="Rhea" id="RHEA-COMP:9645"/>
        <dbReference type="Rhea" id="RHEA-COMP:9685"/>
        <dbReference type="ChEBI" id="CHEBI:15378"/>
        <dbReference type="ChEBI" id="CHEBI:16526"/>
        <dbReference type="ChEBI" id="CHEBI:64479"/>
        <dbReference type="ChEBI" id="CHEBI:65264"/>
        <dbReference type="ChEBI" id="CHEBI:78449"/>
        <dbReference type="ChEBI" id="CHEBI:78473"/>
    </reaction>
    <physiologicalReaction direction="left-to-right" evidence="25">
        <dbReference type="Rhea" id="RHEA:41885"/>
    </physiologicalReaction>
</comment>
<dbReference type="EMBL" id="JBDJPC010000005">
    <property type="protein sequence ID" value="KAL1501269.1"/>
    <property type="molecule type" value="Genomic_DNA"/>
</dbReference>
<dbReference type="Pfam" id="PF00550">
    <property type="entry name" value="PP-binding"/>
    <property type="match status" value="1"/>
</dbReference>
<keyword evidence="6" id="KW-0663">Pyridoxal phosphate</keyword>
<evidence type="ECO:0000256" key="4">
    <source>
        <dbReference type="ARBA" id="ARBA00022679"/>
    </source>
</evidence>
<comment type="catalytic activity">
    <reaction evidence="31">
        <text>(2E)-dodecenoyl-[ACP] + NADPH + H(+) = dodecanoyl-[ACP] + NADP(+)</text>
        <dbReference type="Rhea" id="RHEA:41880"/>
        <dbReference type="Rhea" id="RHEA-COMP:9643"/>
        <dbReference type="Rhea" id="RHEA-COMP:9644"/>
        <dbReference type="ChEBI" id="CHEBI:15378"/>
        <dbReference type="ChEBI" id="CHEBI:57783"/>
        <dbReference type="ChEBI" id="CHEBI:58349"/>
        <dbReference type="ChEBI" id="CHEBI:65264"/>
        <dbReference type="ChEBI" id="CHEBI:78472"/>
    </reaction>
    <physiologicalReaction direction="left-to-right" evidence="31">
        <dbReference type="Rhea" id="RHEA:41881"/>
    </physiologicalReaction>
</comment>
<evidence type="ECO:0000256" key="7">
    <source>
        <dbReference type="ARBA" id="ARBA00022990"/>
    </source>
</evidence>
<dbReference type="GO" id="GO:0004316">
    <property type="term" value="F:3-oxoacyl-[acyl-carrier-protein] reductase (NADPH) activity"/>
    <property type="evidence" value="ECO:0007669"/>
    <property type="project" value="UniProtKB-EC"/>
</dbReference>
<evidence type="ECO:0000256" key="9">
    <source>
        <dbReference type="ARBA" id="ARBA00023332"/>
    </source>
</evidence>
<dbReference type="InterPro" id="IPR050091">
    <property type="entry name" value="PKS_NRPS_Biosynth_Enz"/>
</dbReference>
<comment type="catalytic activity">
    <reaction evidence="28">
        <text>3-oxobutanoyl-[ACP] + NADPH + H(+) = (3R)-hydroxybutanoyl-[ACP] + NADP(+)</text>
        <dbReference type="Rhea" id="RHEA:41804"/>
        <dbReference type="Rhea" id="RHEA-COMP:9625"/>
        <dbReference type="Rhea" id="RHEA-COMP:9626"/>
        <dbReference type="ChEBI" id="CHEBI:15378"/>
        <dbReference type="ChEBI" id="CHEBI:57783"/>
        <dbReference type="ChEBI" id="CHEBI:58349"/>
        <dbReference type="ChEBI" id="CHEBI:78450"/>
        <dbReference type="ChEBI" id="CHEBI:78451"/>
    </reaction>
    <physiologicalReaction direction="left-to-right" evidence="28">
        <dbReference type="Rhea" id="RHEA:41805"/>
    </physiologicalReaction>
</comment>
<evidence type="ECO:0000256" key="49">
    <source>
        <dbReference type="PROSITE-ProRule" id="PRU01363"/>
    </source>
</evidence>
<dbReference type="SUPFAM" id="SSF47336">
    <property type="entry name" value="ACP-like"/>
    <property type="match status" value="1"/>
</dbReference>
<protein>
    <submittedName>
        <fullName evidence="53">Uncharacterized protein</fullName>
    </submittedName>
</protein>
<dbReference type="SUPFAM" id="SSF53901">
    <property type="entry name" value="Thiolase-like"/>
    <property type="match status" value="1"/>
</dbReference>
<dbReference type="InterPro" id="IPR020806">
    <property type="entry name" value="PKS_PP-bd"/>
</dbReference>
<dbReference type="InterPro" id="IPR049900">
    <property type="entry name" value="PKS_mFAS_DH"/>
</dbReference>
<comment type="catalytic activity">
    <reaction evidence="42">
        <text>(2E)-tetradecenoyl-[ACP] + NADPH + H(+) = tetradecanoyl-[ACP] + NADP(+)</text>
        <dbReference type="Rhea" id="RHEA:41896"/>
        <dbReference type="Rhea" id="RHEA-COMP:9647"/>
        <dbReference type="Rhea" id="RHEA-COMP:9648"/>
        <dbReference type="ChEBI" id="CHEBI:15378"/>
        <dbReference type="ChEBI" id="CHEBI:57783"/>
        <dbReference type="ChEBI" id="CHEBI:58349"/>
        <dbReference type="ChEBI" id="CHEBI:78475"/>
        <dbReference type="ChEBI" id="CHEBI:78477"/>
    </reaction>
    <physiologicalReaction direction="left-to-right" evidence="42">
        <dbReference type="Rhea" id="RHEA:41897"/>
    </physiologicalReaction>
</comment>
<dbReference type="CDD" id="cd00833">
    <property type="entry name" value="PKS"/>
    <property type="match status" value="1"/>
</dbReference>
<name>A0ABD1EU70_HYPHA</name>
<feature type="active site" description="Proton acceptor; for dehydratase activity" evidence="49">
    <location>
        <position position="825"/>
    </location>
</feature>
<comment type="catalytic activity">
    <reaction evidence="17">
        <text>(3R)-hydroxybutanoyl-[ACP] = (2E)-butenoyl-[ACP] + H2O</text>
        <dbReference type="Rhea" id="RHEA:41808"/>
        <dbReference type="Rhea" id="RHEA-COMP:9626"/>
        <dbReference type="Rhea" id="RHEA-COMP:9627"/>
        <dbReference type="ChEBI" id="CHEBI:15377"/>
        <dbReference type="ChEBI" id="CHEBI:78451"/>
        <dbReference type="ChEBI" id="CHEBI:78453"/>
    </reaction>
    <physiologicalReaction direction="left-to-right" evidence="17">
        <dbReference type="Rhea" id="RHEA:41809"/>
    </physiologicalReaction>
</comment>
<dbReference type="SMART" id="SM00822">
    <property type="entry name" value="PKS_KR"/>
    <property type="match status" value="1"/>
</dbReference>
<keyword evidence="8" id="KW-0511">Multifunctional enzyme</keyword>
<dbReference type="PROSITE" id="PS52019">
    <property type="entry name" value="PKS_MFAS_DH"/>
    <property type="match status" value="1"/>
</dbReference>
<evidence type="ECO:0000313" key="54">
    <source>
        <dbReference type="Proteomes" id="UP001566132"/>
    </source>
</evidence>
<evidence type="ECO:0000256" key="8">
    <source>
        <dbReference type="ARBA" id="ARBA00023268"/>
    </source>
</evidence>
<dbReference type="Gene3D" id="3.10.129.110">
    <property type="entry name" value="Polyketide synthase dehydratase"/>
    <property type="match status" value="1"/>
</dbReference>
<dbReference type="GO" id="GO:0016297">
    <property type="term" value="F:fatty acyl-[ACP] hydrolase activity"/>
    <property type="evidence" value="ECO:0007669"/>
    <property type="project" value="UniProtKB-EC"/>
</dbReference>
<comment type="catalytic activity">
    <reaction evidence="43">
        <text>3-oxododecanoyl-[ACP] + NADPH + H(+) = (3R)-hydroxydodecanoyl-[ACP] + NADP(+)</text>
        <dbReference type="Rhea" id="RHEA:41872"/>
        <dbReference type="Rhea" id="RHEA-COMP:9641"/>
        <dbReference type="Rhea" id="RHEA-COMP:9642"/>
        <dbReference type="ChEBI" id="CHEBI:15378"/>
        <dbReference type="ChEBI" id="CHEBI:57783"/>
        <dbReference type="ChEBI" id="CHEBI:58349"/>
        <dbReference type="ChEBI" id="CHEBI:78469"/>
        <dbReference type="ChEBI" id="CHEBI:78470"/>
    </reaction>
    <physiologicalReaction direction="left-to-right" evidence="43">
        <dbReference type="Rhea" id="RHEA:41873"/>
    </physiologicalReaction>
</comment>
<evidence type="ECO:0000256" key="24">
    <source>
        <dbReference type="ARBA" id="ARBA00047500"/>
    </source>
</evidence>
<dbReference type="CDD" id="cd05195">
    <property type="entry name" value="enoyl_red"/>
    <property type="match status" value="1"/>
</dbReference>
<accession>A0ABD1EU70</accession>
<comment type="catalytic activity">
    <reaction evidence="39">
        <text>3-oxotetradecanoyl-[ACP] + NADPH + H(+) = (3R)-hydroxytetradecanoyl-[ACP] + NADP(+)</text>
        <dbReference type="Rhea" id="RHEA:41888"/>
        <dbReference type="Rhea" id="RHEA-COMP:9645"/>
        <dbReference type="Rhea" id="RHEA-COMP:9646"/>
        <dbReference type="ChEBI" id="CHEBI:15378"/>
        <dbReference type="ChEBI" id="CHEBI:57783"/>
        <dbReference type="ChEBI" id="CHEBI:58349"/>
        <dbReference type="ChEBI" id="CHEBI:78473"/>
        <dbReference type="ChEBI" id="CHEBI:78474"/>
    </reaction>
    <physiologicalReaction direction="left-to-right" evidence="39">
        <dbReference type="Rhea" id="RHEA:41889"/>
    </physiologicalReaction>
</comment>
<comment type="catalytic activity">
    <reaction evidence="38">
        <text>hexadecanoyl-[ACP] + H2O = hexadecanoate + holo-[ACP] + H(+)</text>
        <dbReference type="Rhea" id="RHEA:41932"/>
        <dbReference type="Rhea" id="RHEA-COMP:9652"/>
        <dbReference type="Rhea" id="RHEA-COMP:9685"/>
        <dbReference type="ChEBI" id="CHEBI:7896"/>
        <dbReference type="ChEBI" id="CHEBI:15377"/>
        <dbReference type="ChEBI" id="CHEBI:15378"/>
        <dbReference type="ChEBI" id="CHEBI:64479"/>
        <dbReference type="ChEBI" id="CHEBI:78483"/>
        <dbReference type="EC" id="3.1.2.14"/>
    </reaction>
    <physiologicalReaction direction="left-to-right" evidence="38">
        <dbReference type="Rhea" id="RHEA:41933"/>
    </physiologicalReaction>
</comment>
<dbReference type="Gene3D" id="3.40.50.1820">
    <property type="entry name" value="alpha/beta hydrolase"/>
    <property type="match status" value="1"/>
</dbReference>
<dbReference type="GO" id="GO:0141148">
    <property type="term" value="F:enoyl-[acyl-carrier-protein] reductase (NADPH) activity"/>
    <property type="evidence" value="ECO:0007669"/>
    <property type="project" value="UniProtKB-EC"/>
</dbReference>
<dbReference type="InterPro" id="IPR001031">
    <property type="entry name" value="Thioesterase"/>
</dbReference>
<dbReference type="Pfam" id="PF16197">
    <property type="entry name" value="KAsynt_C_assoc"/>
    <property type="match status" value="1"/>
</dbReference>
<dbReference type="InterPro" id="IPR001227">
    <property type="entry name" value="Ac_transferase_dom_sf"/>
</dbReference>
<comment type="pathway">
    <text evidence="1">Lipid metabolism.</text>
</comment>
<evidence type="ECO:0000256" key="21">
    <source>
        <dbReference type="ARBA" id="ARBA00047400"/>
    </source>
</evidence>
<comment type="catalytic activity">
    <reaction evidence="44">
        <text>3-oxohexadecanoyl-[ACP] + NADPH + H(+) = (3R)-hydroxyhexadecanoyl-[ACP] + NADP(+)</text>
        <dbReference type="Rhea" id="RHEA:41904"/>
        <dbReference type="Rhea" id="RHEA-COMP:9649"/>
        <dbReference type="Rhea" id="RHEA-COMP:9650"/>
        <dbReference type="ChEBI" id="CHEBI:15378"/>
        <dbReference type="ChEBI" id="CHEBI:57783"/>
        <dbReference type="ChEBI" id="CHEBI:58349"/>
        <dbReference type="ChEBI" id="CHEBI:78478"/>
        <dbReference type="ChEBI" id="CHEBI:78480"/>
    </reaction>
    <physiologicalReaction direction="left-to-right" evidence="44">
        <dbReference type="Rhea" id="RHEA:41905"/>
    </physiologicalReaction>
</comment>
<evidence type="ECO:0000256" key="30">
    <source>
        <dbReference type="ARBA" id="ARBA00048051"/>
    </source>
</evidence>
<comment type="catalytic activity">
    <reaction evidence="11">
        <text>(3R)-hydroxyhexanoyl-[ACP] = (2E)-hexenoyl-[ACP] + H2O</text>
        <dbReference type="Rhea" id="RHEA:41828"/>
        <dbReference type="Rhea" id="RHEA-COMP:9630"/>
        <dbReference type="Rhea" id="RHEA-COMP:9631"/>
        <dbReference type="ChEBI" id="CHEBI:15377"/>
        <dbReference type="ChEBI" id="CHEBI:78457"/>
        <dbReference type="ChEBI" id="CHEBI:78458"/>
    </reaction>
    <physiologicalReaction direction="left-to-right" evidence="11">
        <dbReference type="Rhea" id="RHEA:41829"/>
    </physiologicalReaction>
</comment>
<comment type="catalytic activity">
    <reaction evidence="46">
        <text>butanoyl-[ACP] + malonyl-[ACP] + H(+) = 3-oxohexanoyl-[ACP] + holo-[ACP] + CO2</text>
        <dbReference type="Rhea" id="RHEA:41820"/>
        <dbReference type="Rhea" id="RHEA-COMP:9623"/>
        <dbReference type="Rhea" id="RHEA-COMP:9628"/>
        <dbReference type="Rhea" id="RHEA-COMP:9629"/>
        <dbReference type="Rhea" id="RHEA-COMP:9685"/>
        <dbReference type="ChEBI" id="CHEBI:15378"/>
        <dbReference type="ChEBI" id="CHEBI:16526"/>
        <dbReference type="ChEBI" id="CHEBI:64479"/>
        <dbReference type="ChEBI" id="CHEBI:78449"/>
        <dbReference type="ChEBI" id="CHEBI:78454"/>
        <dbReference type="ChEBI" id="CHEBI:78456"/>
    </reaction>
    <physiologicalReaction direction="left-to-right" evidence="46">
        <dbReference type="Rhea" id="RHEA:41821"/>
    </physiologicalReaction>
</comment>
<evidence type="ECO:0000256" key="10">
    <source>
        <dbReference type="ARBA" id="ARBA00023351"/>
    </source>
</evidence>
<dbReference type="InterPro" id="IPR013968">
    <property type="entry name" value="PKS_KR"/>
</dbReference>
<evidence type="ECO:0000256" key="37">
    <source>
        <dbReference type="ARBA" id="ARBA00048691"/>
    </source>
</evidence>
<comment type="catalytic activity">
    <reaction evidence="16">
        <text>(3R)-hydroxyhexadecanoyl-[ACP] = (2E)-hexadecenoyl-[ACP] + H2O</text>
        <dbReference type="Rhea" id="RHEA:41908"/>
        <dbReference type="Rhea" id="RHEA-COMP:9650"/>
        <dbReference type="Rhea" id="RHEA-COMP:9651"/>
        <dbReference type="ChEBI" id="CHEBI:15377"/>
        <dbReference type="ChEBI" id="CHEBI:78480"/>
        <dbReference type="ChEBI" id="CHEBI:78481"/>
    </reaction>
    <physiologicalReaction direction="left-to-right" evidence="16">
        <dbReference type="Rhea" id="RHEA:41909"/>
    </physiologicalReaction>
</comment>
<evidence type="ECO:0000256" key="48">
    <source>
        <dbReference type="ARBA" id="ARBA00049533"/>
    </source>
</evidence>
<comment type="catalytic activity">
    <reaction evidence="32">
        <text>tetradecanoyl-[ACP] + H2O = tetradecanoate + holo-[ACP] + H(+)</text>
        <dbReference type="Rhea" id="RHEA:30123"/>
        <dbReference type="Rhea" id="RHEA-COMP:9648"/>
        <dbReference type="Rhea" id="RHEA-COMP:9685"/>
        <dbReference type="ChEBI" id="CHEBI:15377"/>
        <dbReference type="ChEBI" id="CHEBI:15378"/>
        <dbReference type="ChEBI" id="CHEBI:30807"/>
        <dbReference type="ChEBI" id="CHEBI:64479"/>
        <dbReference type="ChEBI" id="CHEBI:78477"/>
        <dbReference type="EC" id="3.1.2.14"/>
    </reaction>
    <physiologicalReaction direction="left-to-right" evidence="32">
        <dbReference type="Rhea" id="RHEA:30124"/>
    </physiologicalReaction>
</comment>
<comment type="catalytic activity">
    <reaction evidence="45">
        <text>3-oxooctanoyl-[ACP] + NADPH + H(+) = (3R)-hydroxyoctanoyl-[ACP] + NADP(+)</text>
        <dbReference type="Rhea" id="RHEA:41840"/>
        <dbReference type="Rhea" id="RHEA-COMP:9633"/>
        <dbReference type="Rhea" id="RHEA-COMP:9634"/>
        <dbReference type="ChEBI" id="CHEBI:15378"/>
        <dbReference type="ChEBI" id="CHEBI:57783"/>
        <dbReference type="ChEBI" id="CHEBI:58349"/>
        <dbReference type="ChEBI" id="CHEBI:78460"/>
        <dbReference type="ChEBI" id="CHEBI:78461"/>
    </reaction>
    <physiologicalReaction direction="left-to-right" evidence="45">
        <dbReference type="Rhea" id="RHEA:41841"/>
    </physiologicalReaction>
</comment>
<feature type="active site" description="Proton donor; for dehydratase activity" evidence="49">
    <location>
        <position position="975"/>
    </location>
</feature>
<feature type="domain" description="Ketosynthase family 3 (KS3)" evidence="51">
    <location>
        <begin position="25"/>
        <end position="434"/>
    </location>
</feature>
<evidence type="ECO:0000256" key="5">
    <source>
        <dbReference type="ARBA" id="ARBA00022799"/>
    </source>
</evidence>
<dbReference type="SMART" id="SM00829">
    <property type="entry name" value="PKS_ER"/>
    <property type="match status" value="1"/>
</dbReference>
<keyword evidence="7" id="KW-0007">Acetylation</keyword>
<dbReference type="PROSITE" id="PS50075">
    <property type="entry name" value="CARRIER"/>
    <property type="match status" value="1"/>
</dbReference>
<comment type="catalytic activity">
    <reaction evidence="35">
        <text>3-oxohexanoyl-[ACP] + NADPH + H(+) = (3R)-hydroxyhexanoyl-[ACP] + NADP(+)</text>
        <dbReference type="Rhea" id="RHEA:41824"/>
        <dbReference type="Rhea" id="RHEA-COMP:9629"/>
        <dbReference type="Rhea" id="RHEA-COMP:9630"/>
        <dbReference type="ChEBI" id="CHEBI:15378"/>
        <dbReference type="ChEBI" id="CHEBI:57783"/>
        <dbReference type="ChEBI" id="CHEBI:58349"/>
        <dbReference type="ChEBI" id="CHEBI:78456"/>
        <dbReference type="ChEBI" id="CHEBI:78457"/>
    </reaction>
    <physiologicalReaction direction="left-to-right" evidence="35">
        <dbReference type="Rhea" id="RHEA:41825"/>
    </physiologicalReaction>
</comment>
<dbReference type="Gene3D" id="3.90.180.10">
    <property type="entry name" value="Medium-chain alcohol dehydrogenases, catalytic domain"/>
    <property type="match status" value="1"/>
</dbReference>
<evidence type="ECO:0000259" key="51">
    <source>
        <dbReference type="PROSITE" id="PS52004"/>
    </source>
</evidence>
<comment type="catalytic activity">
    <reaction evidence="24">
        <text>(2E)-butenoyl-[ACP] + NADPH + H(+) = butanoyl-[ACP] + NADP(+)</text>
        <dbReference type="Rhea" id="RHEA:41812"/>
        <dbReference type="Rhea" id="RHEA-COMP:9627"/>
        <dbReference type="Rhea" id="RHEA-COMP:9628"/>
        <dbReference type="ChEBI" id="CHEBI:15378"/>
        <dbReference type="ChEBI" id="CHEBI:57783"/>
        <dbReference type="ChEBI" id="CHEBI:58349"/>
        <dbReference type="ChEBI" id="CHEBI:78453"/>
        <dbReference type="ChEBI" id="CHEBI:78454"/>
    </reaction>
    <physiologicalReaction direction="left-to-right" evidence="24">
        <dbReference type="Rhea" id="RHEA:41813"/>
    </physiologicalReaction>
</comment>
<comment type="catalytic activity">
    <reaction evidence="36">
        <text>a 2,3-saturated acyl-[ACP] + NADP(+) = a (2E)-enoyl-[ACP] + NADPH + H(+)</text>
        <dbReference type="Rhea" id="RHEA:22564"/>
        <dbReference type="Rhea" id="RHEA-COMP:9925"/>
        <dbReference type="Rhea" id="RHEA-COMP:9926"/>
        <dbReference type="ChEBI" id="CHEBI:15378"/>
        <dbReference type="ChEBI" id="CHEBI:57783"/>
        <dbReference type="ChEBI" id="CHEBI:58349"/>
        <dbReference type="ChEBI" id="CHEBI:78784"/>
        <dbReference type="ChEBI" id="CHEBI:78785"/>
        <dbReference type="EC" id="1.3.1.39"/>
    </reaction>
    <physiologicalReaction direction="right-to-left" evidence="36">
        <dbReference type="Rhea" id="RHEA:22566"/>
    </physiologicalReaction>
</comment>
<keyword evidence="2" id="KW-0596">Phosphopantetheine</keyword>
<evidence type="ECO:0000256" key="39">
    <source>
        <dbReference type="ARBA" id="ARBA00048935"/>
    </source>
</evidence>
<comment type="catalytic activity">
    <reaction evidence="23">
        <text>tetradecanoyl-[ACP] + malonyl-[ACP] + H(+) = 3-oxohexadecanoyl-[ACP] + holo-[ACP] + CO2</text>
        <dbReference type="Rhea" id="RHEA:41900"/>
        <dbReference type="Rhea" id="RHEA-COMP:9623"/>
        <dbReference type="Rhea" id="RHEA-COMP:9648"/>
        <dbReference type="Rhea" id="RHEA-COMP:9649"/>
        <dbReference type="Rhea" id="RHEA-COMP:9685"/>
        <dbReference type="ChEBI" id="CHEBI:15378"/>
        <dbReference type="ChEBI" id="CHEBI:16526"/>
        <dbReference type="ChEBI" id="CHEBI:64479"/>
        <dbReference type="ChEBI" id="CHEBI:78449"/>
        <dbReference type="ChEBI" id="CHEBI:78477"/>
        <dbReference type="ChEBI" id="CHEBI:78478"/>
    </reaction>
    <physiologicalReaction direction="left-to-right" evidence="23">
        <dbReference type="Rhea" id="RHEA:41901"/>
    </physiologicalReaction>
</comment>
<evidence type="ECO:0000256" key="33">
    <source>
        <dbReference type="ARBA" id="ARBA00048420"/>
    </source>
</evidence>
<evidence type="ECO:0000256" key="17">
    <source>
        <dbReference type="ARBA" id="ARBA00023402"/>
    </source>
</evidence>
<evidence type="ECO:0000256" key="31">
    <source>
        <dbReference type="ARBA" id="ARBA00048281"/>
    </source>
</evidence>
<evidence type="ECO:0000256" key="3">
    <source>
        <dbReference type="ARBA" id="ARBA00022553"/>
    </source>
</evidence>
<dbReference type="GO" id="GO:0019171">
    <property type="term" value="F:(3R)-hydroxyacyl-[acyl-carrier-protein] dehydratase activity"/>
    <property type="evidence" value="ECO:0007669"/>
    <property type="project" value="UniProtKB-EC"/>
</dbReference>
<evidence type="ECO:0000256" key="32">
    <source>
        <dbReference type="ARBA" id="ARBA00048289"/>
    </source>
</evidence>
<evidence type="ECO:0000256" key="46">
    <source>
        <dbReference type="ARBA" id="ARBA00049449"/>
    </source>
</evidence>
<dbReference type="PROSITE" id="PS52004">
    <property type="entry name" value="KS3_2"/>
    <property type="match status" value="1"/>
</dbReference>
<dbReference type="InterPro" id="IPR014031">
    <property type="entry name" value="Ketoacyl_synth_C"/>
</dbReference>
<comment type="catalytic activity">
    <reaction evidence="48">
        <text>octanoyl-[ACP] + malonyl-[ACP] + H(+) = 3-oxodecanoyl-[ACP] + holo-[ACP] + CO2</text>
        <dbReference type="Rhea" id="RHEA:41852"/>
        <dbReference type="Rhea" id="RHEA-COMP:9623"/>
        <dbReference type="Rhea" id="RHEA-COMP:9636"/>
        <dbReference type="Rhea" id="RHEA-COMP:9637"/>
        <dbReference type="Rhea" id="RHEA-COMP:9685"/>
        <dbReference type="ChEBI" id="CHEBI:15378"/>
        <dbReference type="ChEBI" id="CHEBI:16526"/>
        <dbReference type="ChEBI" id="CHEBI:64479"/>
        <dbReference type="ChEBI" id="CHEBI:78449"/>
        <dbReference type="ChEBI" id="CHEBI:78463"/>
        <dbReference type="ChEBI" id="CHEBI:78464"/>
    </reaction>
    <physiologicalReaction direction="left-to-right" evidence="48">
        <dbReference type="Rhea" id="RHEA:41853"/>
    </physiologicalReaction>
</comment>
<keyword evidence="54" id="KW-1185">Reference proteome</keyword>
<evidence type="ECO:0000256" key="13">
    <source>
        <dbReference type="ARBA" id="ARBA00023394"/>
    </source>
</evidence>
<feature type="domain" description="PKS/mFAS DH" evidence="52">
    <location>
        <begin position="790"/>
        <end position="1052"/>
    </location>
</feature>
<evidence type="ECO:0000259" key="52">
    <source>
        <dbReference type="PROSITE" id="PS52019"/>
    </source>
</evidence>
<comment type="catalytic activity">
    <reaction evidence="12">
        <text>(3R)-hydroxydecanoyl-[ACP] = (2E)-decenoyl-[ACP] + H2O</text>
        <dbReference type="Rhea" id="RHEA:41860"/>
        <dbReference type="Rhea" id="RHEA-COMP:9638"/>
        <dbReference type="Rhea" id="RHEA-COMP:9639"/>
        <dbReference type="ChEBI" id="CHEBI:15377"/>
        <dbReference type="ChEBI" id="CHEBI:78466"/>
        <dbReference type="ChEBI" id="CHEBI:78467"/>
    </reaction>
    <physiologicalReaction direction="left-to-right" evidence="12">
        <dbReference type="Rhea" id="RHEA:41861"/>
    </physiologicalReaction>
</comment>
<dbReference type="InterPro" id="IPR011032">
    <property type="entry name" value="GroES-like_sf"/>
</dbReference>
<dbReference type="Pfam" id="PF00109">
    <property type="entry name" value="ketoacyl-synt"/>
    <property type="match status" value="1"/>
</dbReference>
<evidence type="ECO:0000256" key="41">
    <source>
        <dbReference type="ARBA" id="ARBA00049109"/>
    </source>
</evidence>
<comment type="catalytic activity">
    <reaction evidence="13">
        <text>a (3R)-hydroxyacyl-[ACP] = a (2E)-enoyl-[ACP] + H2O</text>
        <dbReference type="Rhea" id="RHEA:13097"/>
        <dbReference type="Rhea" id="RHEA-COMP:9925"/>
        <dbReference type="Rhea" id="RHEA-COMP:9945"/>
        <dbReference type="ChEBI" id="CHEBI:15377"/>
        <dbReference type="ChEBI" id="CHEBI:78784"/>
        <dbReference type="ChEBI" id="CHEBI:78827"/>
        <dbReference type="EC" id="4.2.1.59"/>
    </reaction>
    <physiologicalReaction direction="left-to-right" evidence="13">
        <dbReference type="Rhea" id="RHEA:13098"/>
    </physiologicalReaction>
</comment>
<comment type="catalytic activity">
    <reaction evidence="37">
        <text>holo-[ACP] + acetyl-CoA = acetyl-[ACP] + CoA</text>
        <dbReference type="Rhea" id="RHEA:41788"/>
        <dbReference type="Rhea" id="RHEA-COMP:9621"/>
        <dbReference type="Rhea" id="RHEA-COMP:9685"/>
        <dbReference type="ChEBI" id="CHEBI:57287"/>
        <dbReference type="ChEBI" id="CHEBI:57288"/>
        <dbReference type="ChEBI" id="CHEBI:64479"/>
        <dbReference type="ChEBI" id="CHEBI:78446"/>
        <dbReference type="EC" id="2.3.1.38"/>
    </reaction>
    <physiologicalReaction direction="left-to-right" evidence="37">
        <dbReference type="Rhea" id="RHEA:41789"/>
    </physiologicalReaction>
</comment>
<evidence type="ECO:0000256" key="27">
    <source>
        <dbReference type="ARBA" id="ARBA00047897"/>
    </source>
</evidence>
<dbReference type="SUPFAM" id="SSF51735">
    <property type="entry name" value="NAD(P)-binding Rossmann-fold domains"/>
    <property type="match status" value="2"/>
</dbReference>
<evidence type="ECO:0000256" key="2">
    <source>
        <dbReference type="ARBA" id="ARBA00022450"/>
    </source>
</evidence>
<evidence type="ECO:0000256" key="42">
    <source>
        <dbReference type="ARBA" id="ARBA00049171"/>
    </source>
</evidence>
<comment type="catalytic activity">
    <reaction evidence="19">
        <text>3-oxooctadecanoyl-[ACP] + NADPH + H(+) = (3R)-hydroxyoctadecanoyl-[ACP] + NADP(+)</text>
        <dbReference type="Rhea" id="RHEA:41920"/>
        <dbReference type="Rhea" id="RHEA-COMP:9653"/>
        <dbReference type="Rhea" id="RHEA-COMP:9654"/>
        <dbReference type="ChEBI" id="CHEBI:15378"/>
        <dbReference type="ChEBI" id="CHEBI:57783"/>
        <dbReference type="ChEBI" id="CHEBI:58349"/>
        <dbReference type="ChEBI" id="CHEBI:78487"/>
        <dbReference type="ChEBI" id="CHEBI:78488"/>
    </reaction>
    <physiologicalReaction direction="left-to-right" evidence="19">
        <dbReference type="Rhea" id="RHEA:41921"/>
    </physiologicalReaction>
</comment>
<dbReference type="InterPro" id="IPR029058">
    <property type="entry name" value="AB_hydrolase_fold"/>
</dbReference>
<comment type="catalytic activity">
    <reaction evidence="34">
        <text>a fatty acyl-[ACP] + malonyl-[ACP] + H(+) = a 3-oxoacyl-[ACP] + holo-[ACP] + CO2</text>
        <dbReference type="Rhea" id="RHEA:22836"/>
        <dbReference type="Rhea" id="RHEA-COMP:9623"/>
        <dbReference type="Rhea" id="RHEA-COMP:9685"/>
        <dbReference type="Rhea" id="RHEA-COMP:9916"/>
        <dbReference type="Rhea" id="RHEA-COMP:14125"/>
        <dbReference type="ChEBI" id="CHEBI:15378"/>
        <dbReference type="ChEBI" id="CHEBI:16526"/>
        <dbReference type="ChEBI" id="CHEBI:64479"/>
        <dbReference type="ChEBI" id="CHEBI:78449"/>
        <dbReference type="ChEBI" id="CHEBI:78776"/>
        <dbReference type="ChEBI" id="CHEBI:138651"/>
        <dbReference type="EC" id="2.3.1.41"/>
    </reaction>
    <physiologicalReaction direction="left-to-right" evidence="34">
        <dbReference type="Rhea" id="RHEA:22837"/>
    </physiologicalReaction>
</comment>
<keyword evidence="5" id="KW-0702">S-nitrosylation</keyword>
<sequence>MTSQNTDKQDLSITFGKILANPPPGDEVVISGISGQYPHSESVLAFRDNLFHKVDMVSGDTQRWDPGHPEIPQRTGKVPHISKFDTGFFGFHYRQAEMCDPSLRRLLENAVAAIFDAGIHPDDLMGTNTGVFVGACFSETEKTWFVENLEQKSFAIYGCARSMLANRISYYLKLKGPSFTCDTACSSSLYAFEHAYKAIRDGLCETAIVAGANLCLHPFLSLQFARLGVLSGDGRCKVFDKNGNGYARSEAIAITILQKASKAKRVYATVIHAKTNCDGYKNSGITYPSGEMQIRLLKEFYEECQDRIKPTDLTFLEAHGTGTKVGDPEELQAIEEIFVTGRKTPLFVGSVKSNIGHSEPSSGLCSVTKAVLAAETGYIPPNLHYSEPRPESKALLDGRIKVVTEKTPFADNRGLIGINSFGFGGGNCHIALKWNTKTKSNGGHPKDNIPRLVCISGRTEEAVSTLLDDVIENGVDVEHIRLLQETFGRKIAGYLYRGYSLISRQGEISRSISEKKFNRSLFVCFGDLQSSFKDFKDFLDNPVIANTIRDLQNALEARAKVLDILSKPVTLLEQILATFFNGIIVAELLKALKITPTKVFGFNQGISLGVIITSYYDQALTLQEAVDCAIAIAQAAQAASGIQGNHDISTLLAQNDPVATQLQHVLTRILGKPRRLSKRVIFDGSPLELSSTYLLNNFGVNTVLEGVRANVHKRDIILEFGCINDVLRKVLNHCYFLNGGRNYVEFLLTIGRLFELGFNPEVQEIYPHVEFPVSRGTPMISPKIKWKHGHDWYVSLYRNQQQQKIECATFNVASNDQGWSYITEHLIDGKCLFPATGYLQIVWETFSYMLGFMISNTEVVFENCKFKRACPIVENVKLVLTVNINRSGEFEVVESNVAVVTGRIKYVLKDELTDIPLPTDISKSKETSMTSKDIYKELRIRGYNYKGKFRGIQECDASVQMGKIKWDANWITFIDNMLQLKIIQEDTRLLYVPTGIHRLYINAKKHTEYVTSFNDEKPILPVYLSKATGIIRSGGIEIRGLNASSIPRRKYLATPVLEKAVFVPNVGKLKSAKAIRINMQIILENLFSIKVKVVELIDDTCDEDKLPLGEEIHDALTDLPLIQPEIIILSKKPYELKNIKVEDRKLLTEVECSLVVASKIFQRPNIMHLAFGSIKENGFVLSRESLEFDVSVLKQYTNISVVTMFQTDNEYLVLFRKKTEFVKPTVVSYCSLILSCYATKHSIKVKVFEDPEFSWLSTLQEAMEQTDNVLVVSQNEPLSGVLGLVACIKREPEGHNIKVVFLPETKEEFDLNDEFYQEQLSKNLVVNIYKDNQWGTYRHLLFEQDEKQEVVHCYLNTLVRGDLSSLKWLQGPLNPELTDPDHTLVNVYYASLNFRDIMTASGKINVDAITRDRREQEGVQGFEFSGRTSTGRRVFGMVTNNACASLVNASSYLLWDVPDSMSLEEAATIPVVYLTSYYALFRRGNMKRGDSVLIHSGTGGVGQAAINLALYVGCTVYTTCGTPEKREFLKKTFPQLTDKNIASSRSINFEKHIFEQTKGRGVDIVLNSLAEEKLMASVRCIAKGGRFIEIGKFDLANNNELNLLLLSKEASFHGVMMDLIYLQSPKIICEIANYILEGLKNGGIRPLNRTVFKMDQAEEAFRYMGSGQHMGKVMIQVRKEEKDRNAKPRNILFPATPRYLCDKEKSYIICGGLGGFGLELADWLALRGCKYLVLNSRYGIKTGYQTYRINIWRSYGCIVNVSTDDITTYEGCENLIKVANEMGPVGAIFNLAVVLKDAILQNQTVEAFKMSFAPKANATQHLDKVSRLMCPELRDFVVFSSVSCGRGNAGQTNYGMANSVMERICEQRQRDGLPAIAIEWGAVGDVGLVAELQNDSIELAIGGTLQQRISNCLQVMDNLLKQNESAIVSSIVVAEKRAGAGGADNIVDAVANILGVKDLKAISLQATLAEVGMDSMTAVEIKQTLEIEYGVFLSALDIKNMTFAKLIEIQTDRELEVLTKKKKEKSLMGMDMFVRFMIDEATGNQRVIPLNTTKWDEHQNEQGILILPGVEGFIAPLECLYKKMNGNLIGLQYTTIDPKESLEEMAQEFFHVAEETFSKTKPFTIIAYSFGGCIAMELVAWLEQQGYLGTLILIDASPEYMWNLLKILEVESEEKFQISMLVHLLSILVPFEIIAQHVEKLMKLNTIYERLEYSEIIVGSDHEIPHSVNYVKSFTLSIYNRLKGIMNWKPEYQLKSKVVLLKPTMVSTELSDADYGLSKYCEQPVDVKVFEGNHISILDNKEVADTINRYLNVNEQPETENKGDLVINVEKMQTDVSTRL</sequence>
<evidence type="ECO:0000256" key="44">
    <source>
        <dbReference type="ARBA" id="ARBA00049414"/>
    </source>
</evidence>
<evidence type="ECO:0000256" key="38">
    <source>
        <dbReference type="ARBA" id="ARBA00048704"/>
    </source>
</evidence>